<dbReference type="Pfam" id="PF02696">
    <property type="entry name" value="SelO"/>
    <property type="match status" value="1"/>
</dbReference>
<evidence type="ECO:0000256" key="6">
    <source>
        <dbReference type="ARBA" id="ARBA00022840"/>
    </source>
</evidence>
<keyword evidence="10" id="KW-1185">Reference proteome</keyword>
<comment type="catalytic activity">
    <reaction evidence="8">
        <text>L-seryl-[protein] + ATP = 3-O-(5'-adenylyl)-L-seryl-[protein] + diphosphate</text>
        <dbReference type="Rhea" id="RHEA:58120"/>
        <dbReference type="Rhea" id="RHEA-COMP:9863"/>
        <dbReference type="Rhea" id="RHEA-COMP:15073"/>
        <dbReference type="ChEBI" id="CHEBI:29999"/>
        <dbReference type="ChEBI" id="CHEBI:30616"/>
        <dbReference type="ChEBI" id="CHEBI:33019"/>
        <dbReference type="ChEBI" id="CHEBI:142516"/>
        <dbReference type="EC" id="2.7.7.108"/>
    </reaction>
</comment>
<evidence type="ECO:0000313" key="10">
    <source>
        <dbReference type="Proteomes" id="UP001359308"/>
    </source>
</evidence>
<comment type="catalytic activity">
    <reaction evidence="8">
        <text>L-threonyl-[protein] + ATP = 3-O-(5'-adenylyl)-L-threonyl-[protein] + diphosphate</text>
        <dbReference type="Rhea" id="RHEA:54292"/>
        <dbReference type="Rhea" id="RHEA-COMP:11060"/>
        <dbReference type="Rhea" id="RHEA-COMP:13847"/>
        <dbReference type="ChEBI" id="CHEBI:30013"/>
        <dbReference type="ChEBI" id="CHEBI:30616"/>
        <dbReference type="ChEBI" id="CHEBI:33019"/>
        <dbReference type="ChEBI" id="CHEBI:138113"/>
        <dbReference type="EC" id="2.7.7.108"/>
    </reaction>
</comment>
<dbReference type="PANTHER" id="PTHR32057">
    <property type="entry name" value="PROTEIN ADENYLYLTRANSFERASE SELO, MITOCHONDRIAL"/>
    <property type="match status" value="1"/>
</dbReference>
<keyword evidence="8" id="KW-0464">Manganese</keyword>
<dbReference type="RefSeq" id="WP_198322402.1">
    <property type="nucleotide sequence ID" value="NZ_CP104311.1"/>
</dbReference>
<keyword evidence="6 8" id="KW-0067">ATP-binding</keyword>
<evidence type="ECO:0000256" key="1">
    <source>
        <dbReference type="ARBA" id="ARBA00009747"/>
    </source>
</evidence>
<dbReference type="PANTHER" id="PTHR32057:SF14">
    <property type="entry name" value="PROTEIN ADENYLYLTRANSFERASE SELO, MITOCHONDRIAL"/>
    <property type="match status" value="1"/>
</dbReference>
<feature type="binding site" evidence="8">
    <location>
        <position position="134"/>
    </location>
    <ligand>
        <name>ATP</name>
        <dbReference type="ChEBI" id="CHEBI:30616"/>
    </ligand>
</feature>
<name>A0ABZ2F7C3_METCP</name>
<feature type="binding site" evidence="8">
    <location>
        <position position="271"/>
    </location>
    <ligand>
        <name>ATP</name>
        <dbReference type="ChEBI" id="CHEBI:30616"/>
    </ligand>
</feature>
<feature type="binding site" evidence="8">
    <location>
        <position position="99"/>
    </location>
    <ligand>
        <name>ATP</name>
        <dbReference type="ChEBI" id="CHEBI:30616"/>
    </ligand>
</feature>
<feature type="binding site" evidence="8">
    <location>
        <position position="122"/>
    </location>
    <ligand>
        <name>ATP</name>
        <dbReference type="ChEBI" id="CHEBI:30616"/>
    </ligand>
</feature>
<keyword evidence="5 8" id="KW-0547">Nucleotide-binding</keyword>
<feature type="binding site" evidence="8">
    <location>
        <position position="101"/>
    </location>
    <ligand>
        <name>ATP</name>
        <dbReference type="ChEBI" id="CHEBI:30616"/>
    </ligand>
</feature>
<feature type="binding site" evidence="8">
    <location>
        <position position="262"/>
    </location>
    <ligand>
        <name>Mg(2+)</name>
        <dbReference type="ChEBI" id="CHEBI:18420"/>
    </ligand>
</feature>
<organism evidence="9 10">
    <name type="scientific">Methylococcus capsulatus</name>
    <dbReference type="NCBI Taxonomy" id="414"/>
    <lineage>
        <taxon>Bacteria</taxon>
        <taxon>Pseudomonadati</taxon>
        <taxon>Pseudomonadota</taxon>
        <taxon>Gammaproteobacteria</taxon>
        <taxon>Methylococcales</taxon>
        <taxon>Methylococcaceae</taxon>
        <taxon>Methylococcus</taxon>
    </lineage>
</organism>
<evidence type="ECO:0000256" key="4">
    <source>
        <dbReference type="ARBA" id="ARBA00022723"/>
    </source>
</evidence>
<evidence type="ECO:0000256" key="3">
    <source>
        <dbReference type="ARBA" id="ARBA00022695"/>
    </source>
</evidence>
<evidence type="ECO:0000256" key="5">
    <source>
        <dbReference type="ARBA" id="ARBA00022741"/>
    </source>
</evidence>
<feature type="binding site" evidence="8">
    <location>
        <position position="135"/>
    </location>
    <ligand>
        <name>ATP</name>
        <dbReference type="ChEBI" id="CHEBI:30616"/>
    </ligand>
</feature>
<comment type="function">
    <text evidence="8">Nucleotidyltransferase involved in the post-translational modification of proteins. It can catalyze the addition of adenosine monophosphate (AMP) or uridine monophosphate (UMP) to a protein, resulting in modifications known as AMPylation and UMPylation.</text>
</comment>
<evidence type="ECO:0000313" key="9">
    <source>
        <dbReference type="EMBL" id="WWF02191.1"/>
    </source>
</evidence>
<comment type="catalytic activity">
    <reaction evidence="8">
        <text>L-tyrosyl-[protein] + ATP = O-(5'-adenylyl)-L-tyrosyl-[protein] + diphosphate</text>
        <dbReference type="Rhea" id="RHEA:54288"/>
        <dbReference type="Rhea" id="RHEA-COMP:10136"/>
        <dbReference type="Rhea" id="RHEA-COMP:13846"/>
        <dbReference type="ChEBI" id="CHEBI:30616"/>
        <dbReference type="ChEBI" id="CHEBI:33019"/>
        <dbReference type="ChEBI" id="CHEBI:46858"/>
        <dbReference type="ChEBI" id="CHEBI:83624"/>
        <dbReference type="EC" id="2.7.7.108"/>
    </reaction>
</comment>
<dbReference type="EC" id="2.7.7.-" evidence="8"/>
<feature type="binding site" evidence="8">
    <location>
        <position position="102"/>
    </location>
    <ligand>
        <name>ATP</name>
        <dbReference type="ChEBI" id="CHEBI:30616"/>
    </ligand>
</feature>
<feature type="binding site" evidence="8">
    <location>
        <position position="271"/>
    </location>
    <ligand>
        <name>Mg(2+)</name>
        <dbReference type="ChEBI" id="CHEBI:18420"/>
    </ligand>
</feature>
<evidence type="ECO:0000256" key="2">
    <source>
        <dbReference type="ARBA" id="ARBA00022679"/>
    </source>
</evidence>
<keyword evidence="2 8" id="KW-0808">Transferase</keyword>
<comment type="cofactor">
    <cofactor evidence="8">
        <name>Mg(2+)</name>
        <dbReference type="ChEBI" id="CHEBI:18420"/>
    </cofactor>
    <cofactor evidence="8">
        <name>Mn(2+)</name>
        <dbReference type="ChEBI" id="CHEBI:29035"/>
    </cofactor>
</comment>
<accession>A0ABZ2F7C3</accession>
<dbReference type="Proteomes" id="UP001359308">
    <property type="component" value="Chromosome"/>
</dbReference>
<comment type="catalytic activity">
    <reaction evidence="8">
        <text>L-tyrosyl-[protein] + UTP = O-(5'-uridylyl)-L-tyrosyl-[protein] + diphosphate</text>
        <dbReference type="Rhea" id="RHEA:83887"/>
        <dbReference type="Rhea" id="RHEA-COMP:10136"/>
        <dbReference type="Rhea" id="RHEA-COMP:20238"/>
        <dbReference type="ChEBI" id="CHEBI:33019"/>
        <dbReference type="ChEBI" id="CHEBI:46398"/>
        <dbReference type="ChEBI" id="CHEBI:46858"/>
        <dbReference type="ChEBI" id="CHEBI:90602"/>
    </reaction>
</comment>
<keyword evidence="7 8" id="KW-0460">Magnesium</keyword>
<feature type="active site" description="Proton acceptor" evidence="8">
    <location>
        <position position="261"/>
    </location>
</feature>
<comment type="catalytic activity">
    <reaction evidence="8">
        <text>L-seryl-[protein] + UTP = O-(5'-uridylyl)-L-seryl-[protein] + diphosphate</text>
        <dbReference type="Rhea" id="RHEA:64604"/>
        <dbReference type="Rhea" id="RHEA-COMP:9863"/>
        <dbReference type="Rhea" id="RHEA-COMP:16635"/>
        <dbReference type="ChEBI" id="CHEBI:29999"/>
        <dbReference type="ChEBI" id="CHEBI:33019"/>
        <dbReference type="ChEBI" id="CHEBI:46398"/>
        <dbReference type="ChEBI" id="CHEBI:156051"/>
    </reaction>
</comment>
<dbReference type="InterPro" id="IPR003846">
    <property type="entry name" value="SelO"/>
</dbReference>
<dbReference type="EMBL" id="CP104311">
    <property type="protein sequence ID" value="WWF02191.1"/>
    <property type="molecule type" value="Genomic_DNA"/>
</dbReference>
<gene>
    <name evidence="8" type="primary">ydiU</name>
    <name evidence="8" type="synonym">selO</name>
    <name evidence="9" type="ORF">N4J17_00760</name>
</gene>
<protein>
    <recommendedName>
        <fullName evidence="8">Protein nucleotidyltransferase YdiU</fullName>
        <ecNumber evidence="8">2.7.7.-</ecNumber>
    </recommendedName>
    <alternativeName>
        <fullName evidence="8">Protein adenylyltransferase YdiU</fullName>
        <ecNumber evidence="8">2.7.7.108</ecNumber>
    </alternativeName>
    <alternativeName>
        <fullName evidence="8">Protein uridylyltransferase YdiU</fullName>
        <ecNumber evidence="8">2.7.7.-</ecNumber>
    </alternativeName>
</protein>
<proteinExistence type="inferred from homology"/>
<keyword evidence="4 8" id="KW-0479">Metal-binding</keyword>
<dbReference type="EC" id="2.7.7.108" evidence="8"/>
<evidence type="ECO:0000256" key="7">
    <source>
        <dbReference type="ARBA" id="ARBA00022842"/>
    </source>
</evidence>
<dbReference type="HAMAP" id="MF_00692">
    <property type="entry name" value="SelO"/>
    <property type="match status" value="1"/>
</dbReference>
<sequence>MSTVMPRALPAPAGLADLPLCPVYARLGRPFHQPVTATPLPEPRMVHFNAALAGELGFGPEIVTQCLEILAGNRPWPGYASSASVYAGHQFGAWVPQLGDGRALLIAEVRTPAKERVELQLKGAGPTPYSRGLDGRAVLRSSIREYLASEAMHALGVPTTRCLSLVASPQAVVRETVESAAVVCRAAASFVRFGQFEYFAGRGQMEPMAKLADHVIAEHFPHLQGRPDRYAAWLGEVVERTARLIAQWQLLGFCHGVMNTDNFSVLGLTLDYGPFGFMDRFRWYHVCNHSDYEGRYAYHAQPEIGRWNCERLLQAVSPLLSDDPEQAAEIGPDLLRRYTSVYHRSVMRGWADKLGLREFRETDARLIEEFLGLLQRGRGDFTRSFRLLARIRAGSDAPARGVREEFADIKAFDAWAADYRARLRGEQNTDDEARARRMNRVNPKYVLRNHLAQIAIDNAMLGDYSEIARLAELLRRPYDEQPGMEAYAAEPPDYMRNIEVSCSS</sequence>
<dbReference type="NCBIfam" id="NF000658">
    <property type="entry name" value="PRK00029.1"/>
    <property type="match status" value="1"/>
</dbReference>
<feature type="binding site" evidence="8">
    <location>
        <position position="185"/>
    </location>
    <ligand>
        <name>ATP</name>
        <dbReference type="ChEBI" id="CHEBI:30616"/>
    </ligand>
</feature>
<feature type="binding site" evidence="8">
    <location>
        <position position="192"/>
    </location>
    <ligand>
        <name>ATP</name>
        <dbReference type="ChEBI" id="CHEBI:30616"/>
    </ligand>
</feature>
<comment type="similarity">
    <text evidence="1 8">Belongs to the SELO family.</text>
</comment>
<evidence type="ECO:0000256" key="8">
    <source>
        <dbReference type="HAMAP-Rule" id="MF_00692"/>
    </source>
</evidence>
<comment type="catalytic activity">
    <reaction evidence="8">
        <text>L-histidyl-[protein] + UTP = N(tele)-(5'-uridylyl)-L-histidyl-[protein] + diphosphate</text>
        <dbReference type="Rhea" id="RHEA:83891"/>
        <dbReference type="Rhea" id="RHEA-COMP:9745"/>
        <dbReference type="Rhea" id="RHEA-COMP:20239"/>
        <dbReference type="ChEBI" id="CHEBI:29979"/>
        <dbReference type="ChEBI" id="CHEBI:33019"/>
        <dbReference type="ChEBI" id="CHEBI:46398"/>
        <dbReference type="ChEBI" id="CHEBI:233474"/>
    </reaction>
</comment>
<reference evidence="9 10" key="1">
    <citation type="submission" date="2022-09" db="EMBL/GenBank/DDBJ databases">
        <authorList>
            <person name="Giprobiosintez L."/>
        </authorList>
    </citation>
    <scope>NUCLEOTIDE SEQUENCE [LARGE SCALE GENOMIC DNA]</scope>
    <source>
        <strain evidence="10">VKPM-B-12549 (GBS-15)</strain>
    </source>
</reference>
<keyword evidence="3 8" id="KW-0548">Nucleotidyltransferase</keyword>